<evidence type="ECO:0000313" key="5">
    <source>
        <dbReference type="Proteomes" id="UP000283644"/>
    </source>
</evidence>
<keyword evidence="2" id="KW-0472">Membrane</keyword>
<comment type="similarity">
    <text evidence="1">Belongs to the enoyl-CoA hydratase/isomerase family.</text>
</comment>
<dbReference type="Pfam" id="PF01575">
    <property type="entry name" value="MaoC_dehydratas"/>
    <property type="match status" value="1"/>
</dbReference>
<dbReference type="InterPro" id="IPR029069">
    <property type="entry name" value="HotDog_dom_sf"/>
</dbReference>
<sequence>MPMPDAQSADFAVGQQFTGLLAEDLSRPHIAQYAGASGDFNRVHVDEAFATQKAGRDAVIAHGMFTMGLTASFITSLIGPATLRSFGGRFLAAVVPGDTLMCVVTVAAVDRDPDGPNVTFQVETTARGRSPVFAGSAVARFRGD</sequence>
<keyword evidence="2" id="KW-0812">Transmembrane</keyword>
<dbReference type="Gene3D" id="3.10.129.10">
    <property type="entry name" value="Hotdog Thioesterase"/>
    <property type="match status" value="1"/>
</dbReference>
<dbReference type="EMBL" id="QXGH01000040">
    <property type="protein sequence ID" value="RHW23803.1"/>
    <property type="molecule type" value="Genomic_DNA"/>
</dbReference>
<reference evidence="4 5" key="1">
    <citation type="submission" date="2018-09" db="EMBL/GenBank/DDBJ databases">
        <title>Genome sequencing of Nocardioides immobilis CCTCC AB 2017083 for comparison to Nocardioides silvaticus.</title>
        <authorList>
            <person name="Li C."/>
            <person name="Wang G."/>
        </authorList>
    </citation>
    <scope>NUCLEOTIDE SEQUENCE [LARGE SCALE GENOMIC DNA]</scope>
    <source>
        <strain evidence="4 5">CCTCC AB 2017083</strain>
    </source>
</reference>
<feature type="transmembrane region" description="Helical" evidence="2">
    <location>
        <begin position="59"/>
        <end position="78"/>
    </location>
</feature>
<proteinExistence type="inferred from homology"/>
<accession>A0A417XTX5</accession>
<dbReference type="SUPFAM" id="SSF54637">
    <property type="entry name" value="Thioesterase/thiol ester dehydrase-isomerase"/>
    <property type="match status" value="1"/>
</dbReference>
<comment type="caution">
    <text evidence="4">The sequence shown here is derived from an EMBL/GenBank/DDBJ whole genome shotgun (WGS) entry which is preliminary data.</text>
</comment>
<dbReference type="InterPro" id="IPR050965">
    <property type="entry name" value="UPF0336/Enoyl-CoA_hydratase"/>
</dbReference>
<dbReference type="OrthoDB" id="9796589at2"/>
<name>A0A417XTX5_9ACTN</name>
<evidence type="ECO:0000259" key="3">
    <source>
        <dbReference type="Pfam" id="PF01575"/>
    </source>
</evidence>
<feature type="domain" description="MaoC-like" evidence="3">
    <location>
        <begin position="23"/>
        <end position="123"/>
    </location>
</feature>
<gene>
    <name evidence="4" type="ORF">D0Z08_28085</name>
</gene>
<feature type="transmembrane region" description="Helical" evidence="2">
    <location>
        <begin position="90"/>
        <end position="109"/>
    </location>
</feature>
<keyword evidence="2" id="KW-1133">Transmembrane helix</keyword>
<dbReference type="GO" id="GO:0019171">
    <property type="term" value="F:(3R)-hydroxyacyl-[acyl-carrier-protein] dehydratase activity"/>
    <property type="evidence" value="ECO:0007669"/>
    <property type="project" value="TreeGrafter"/>
</dbReference>
<keyword evidence="5" id="KW-1185">Reference proteome</keyword>
<organism evidence="4 5">
    <name type="scientific">Nocardioides immobilis</name>
    <dbReference type="NCBI Taxonomy" id="2049295"/>
    <lineage>
        <taxon>Bacteria</taxon>
        <taxon>Bacillati</taxon>
        <taxon>Actinomycetota</taxon>
        <taxon>Actinomycetes</taxon>
        <taxon>Propionibacteriales</taxon>
        <taxon>Nocardioidaceae</taxon>
        <taxon>Nocardioides</taxon>
    </lineage>
</organism>
<evidence type="ECO:0000256" key="1">
    <source>
        <dbReference type="ARBA" id="ARBA00005254"/>
    </source>
</evidence>
<dbReference type="InterPro" id="IPR002539">
    <property type="entry name" value="MaoC-like_dom"/>
</dbReference>
<protein>
    <submittedName>
        <fullName evidence="4">Acyl dehydratase</fullName>
    </submittedName>
</protein>
<evidence type="ECO:0000256" key="2">
    <source>
        <dbReference type="SAM" id="Phobius"/>
    </source>
</evidence>
<dbReference type="PANTHER" id="PTHR43437">
    <property type="entry name" value="HYDROXYACYL-THIOESTER DEHYDRATASE TYPE 2, MITOCHONDRIAL-RELATED"/>
    <property type="match status" value="1"/>
</dbReference>
<dbReference type="GO" id="GO:0006633">
    <property type="term" value="P:fatty acid biosynthetic process"/>
    <property type="evidence" value="ECO:0007669"/>
    <property type="project" value="TreeGrafter"/>
</dbReference>
<dbReference type="PANTHER" id="PTHR43437:SF3">
    <property type="entry name" value="HYDROXYACYL-THIOESTER DEHYDRATASE TYPE 2, MITOCHONDRIAL"/>
    <property type="match status" value="1"/>
</dbReference>
<dbReference type="AlphaFoldDB" id="A0A417XTX5"/>
<evidence type="ECO:0000313" key="4">
    <source>
        <dbReference type="EMBL" id="RHW23803.1"/>
    </source>
</evidence>
<dbReference type="Proteomes" id="UP000283644">
    <property type="component" value="Unassembled WGS sequence"/>
</dbReference>